<protein>
    <submittedName>
        <fullName evidence="1">Uncharacterized protein</fullName>
    </submittedName>
</protein>
<name>A0A553JK60_SHEHA</name>
<dbReference type="RefSeq" id="WP_144041680.1">
    <property type="nucleotide sequence ID" value="NZ_BMPL01000024.1"/>
</dbReference>
<reference evidence="2" key="1">
    <citation type="submission" date="2019-07" db="EMBL/GenBank/DDBJ databases">
        <title>Shewanella sp. YLB-08 draft genomic sequence.</title>
        <authorList>
            <person name="Yu L."/>
        </authorList>
    </citation>
    <scope>NUCLEOTIDE SEQUENCE [LARGE SCALE GENOMIC DNA]</scope>
    <source>
        <strain evidence="2">JCM 20706</strain>
    </source>
</reference>
<evidence type="ECO:0000313" key="2">
    <source>
        <dbReference type="Proteomes" id="UP000318126"/>
    </source>
</evidence>
<dbReference type="AlphaFoldDB" id="A0A553JK60"/>
<evidence type="ECO:0000313" key="1">
    <source>
        <dbReference type="EMBL" id="TRY12829.1"/>
    </source>
</evidence>
<proteinExistence type="predicted"/>
<keyword evidence="2" id="KW-1185">Reference proteome</keyword>
<comment type="caution">
    <text evidence="1">The sequence shown here is derived from an EMBL/GenBank/DDBJ whole genome shotgun (WGS) entry which is preliminary data.</text>
</comment>
<dbReference type="Proteomes" id="UP000318126">
    <property type="component" value="Unassembled WGS sequence"/>
</dbReference>
<accession>A0A553JK60</accession>
<sequence>MLLDLELSLSDFLSSSLISQFTSLIIKPQAIPTQINNDEVSIYIKMSSVLENKRLKGVGEKVRVDEQRMFHRRPAPLWFDSQFELTPKVGTTALLSAPFVGEVSTTEQAELMLMTALLHVISVNEDIPVDSLKGSFSGDVPENSIDRMDIEKVITTESEPLSLLVNLRASMQVFDEISLAKPADKKIINESAIT</sequence>
<gene>
    <name evidence="1" type="ORF">FN961_18590</name>
</gene>
<dbReference type="EMBL" id="VKGK01000026">
    <property type="protein sequence ID" value="TRY12829.1"/>
    <property type="molecule type" value="Genomic_DNA"/>
</dbReference>
<organism evidence="1 2">
    <name type="scientific">Shewanella hanedai</name>
    <name type="common">Alteromonas hanedai</name>
    <dbReference type="NCBI Taxonomy" id="25"/>
    <lineage>
        <taxon>Bacteria</taxon>
        <taxon>Pseudomonadati</taxon>
        <taxon>Pseudomonadota</taxon>
        <taxon>Gammaproteobacteria</taxon>
        <taxon>Alteromonadales</taxon>
        <taxon>Shewanellaceae</taxon>
        <taxon>Shewanella</taxon>
    </lineage>
</organism>